<proteinExistence type="predicted"/>
<name>A0A7J9GM58_9ROSI</name>
<organism evidence="1 2">
    <name type="scientific">Gossypium harknessii</name>
    <dbReference type="NCBI Taxonomy" id="34285"/>
    <lineage>
        <taxon>Eukaryota</taxon>
        <taxon>Viridiplantae</taxon>
        <taxon>Streptophyta</taxon>
        <taxon>Embryophyta</taxon>
        <taxon>Tracheophyta</taxon>
        <taxon>Spermatophyta</taxon>
        <taxon>Magnoliopsida</taxon>
        <taxon>eudicotyledons</taxon>
        <taxon>Gunneridae</taxon>
        <taxon>Pentapetalae</taxon>
        <taxon>rosids</taxon>
        <taxon>malvids</taxon>
        <taxon>Malvales</taxon>
        <taxon>Malvaceae</taxon>
        <taxon>Malvoideae</taxon>
        <taxon>Gossypium</taxon>
    </lineage>
</organism>
<dbReference type="AlphaFoldDB" id="A0A7J9GM58"/>
<evidence type="ECO:0000313" key="1">
    <source>
        <dbReference type="EMBL" id="MBA0798174.1"/>
    </source>
</evidence>
<reference evidence="1 2" key="1">
    <citation type="journal article" date="2019" name="Genome Biol. Evol.">
        <title>Insights into the evolution of the New World diploid cottons (Gossypium, subgenus Houzingenia) based on genome sequencing.</title>
        <authorList>
            <person name="Grover C.E."/>
            <person name="Arick M.A. 2nd"/>
            <person name="Thrash A."/>
            <person name="Conover J.L."/>
            <person name="Sanders W.S."/>
            <person name="Peterson D.G."/>
            <person name="Frelichowski J.E."/>
            <person name="Scheffler J.A."/>
            <person name="Scheffler B.E."/>
            <person name="Wendel J.F."/>
        </authorList>
    </citation>
    <scope>NUCLEOTIDE SEQUENCE [LARGE SCALE GENOMIC DNA]</scope>
    <source>
        <strain evidence="1">0</strain>
        <tissue evidence="1">Leaf</tissue>
    </source>
</reference>
<protein>
    <submittedName>
        <fullName evidence="1">Uncharacterized protein</fullName>
    </submittedName>
</protein>
<dbReference type="EMBL" id="JABFAD010000005">
    <property type="protein sequence ID" value="MBA0798174.1"/>
    <property type="molecule type" value="Genomic_DNA"/>
</dbReference>
<dbReference type="OrthoDB" id="6513042at2759"/>
<keyword evidence="2" id="KW-1185">Reference proteome</keyword>
<accession>A0A7J9GM58</accession>
<evidence type="ECO:0000313" key="2">
    <source>
        <dbReference type="Proteomes" id="UP000593560"/>
    </source>
</evidence>
<comment type="caution">
    <text evidence="1">The sequence shown here is derived from an EMBL/GenBank/DDBJ whole genome shotgun (WGS) entry which is preliminary data.</text>
</comment>
<gene>
    <name evidence="1" type="ORF">Gohar_008790</name>
</gene>
<dbReference type="Proteomes" id="UP000593560">
    <property type="component" value="Unassembled WGS sequence"/>
</dbReference>
<sequence>MIQVGITTQSTDKNVMNPVSSMKDPQNSYSTKNFLECSQLQEISIAHHGSSGKLDKIKSNECIDIKIPPDIYSKGKFKFYHVHSENLESYTKCCNEESVLGSWSRAAETCHERVGVMEDCTEVKNSREAGRCPSFDLRFD</sequence>